<accession>A0A1A5ZVY5</accession>
<proteinExistence type="inferred from homology"/>
<dbReference type="Pfam" id="PF00389">
    <property type="entry name" value="2-Hacid_dh"/>
    <property type="match status" value="1"/>
</dbReference>
<dbReference type="InterPro" id="IPR029752">
    <property type="entry name" value="D-isomer_DH_CS1"/>
</dbReference>
<dbReference type="InterPro" id="IPR006139">
    <property type="entry name" value="D-isomer_2_OHA_DH_cat_dom"/>
</dbReference>
<dbReference type="GO" id="GO:0030267">
    <property type="term" value="F:glyoxylate reductase (NADPH) activity"/>
    <property type="evidence" value="ECO:0007669"/>
    <property type="project" value="TreeGrafter"/>
</dbReference>
<sequence>MSKPQVLIAGTSTLAFNCGERRAKTADKPPPPQLANPKNGIVWSKEEQASKLGAVAEVLELTSSSREEFYKDLASGGKYANIVGIYRHNDSASAIGVFDKDLIEHLPSSVKYIAHNGAGYDQIDIAAATAKNIQVSHTPGAVDAATATVGAFLAISAMRQFARAEQNVRNGKWKTGLSPARDPEEKTLGIIGMGGIGKALARRLIAFDMKVIYHNRNEITPPPDFPCKYIANVDDLLKQSDIVSLNLPLNEKTKGSFGKKQFDLMKDGSVLVNTARGAVVDEEALLAALDSGKLFSAGLDVFPDEPNVNPKLLSNDKITVLPHMGTETRDSQKKMELLVLDNLISALSGKGLLNQVPEQKK</sequence>
<dbReference type="Pfam" id="PF02826">
    <property type="entry name" value="2-Hacid_dh_C"/>
    <property type="match status" value="1"/>
</dbReference>
<evidence type="ECO:0000313" key="6">
    <source>
        <dbReference type="EMBL" id="OBR81962.1"/>
    </source>
</evidence>
<evidence type="ECO:0000259" key="5">
    <source>
        <dbReference type="Pfam" id="PF02826"/>
    </source>
</evidence>
<dbReference type="Gene3D" id="3.40.50.720">
    <property type="entry name" value="NAD(P)-binding Rossmann-like Domain"/>
    <property type="match status" value="2"/>
</dbReference>
<evidence type="ECO:0000256" key="3">
    <source>
        <dbReference type="RuleBase" id="RU003719"/>
    </source>
</evidence>
<feature type="domain" description="D-isomer specific 2-hydroxyacid dehydrogenase catalytic" evidence="4">
    <location>
        <begin position="97"/>
        <end position="356"/>
    </location>
</feature>
<dbReference type="InterPro" id="IPR029753">
    <property type="entry name" value="D-isomer_DH_CS"/>
</dbReference>
<organism evidence="6">
    <name type="scientific">Kwoniella dejecticola CBS 10117</name>
    <dbReference type="NCBI Taxonomy" id="1296121"/>
    <lineage>
        <taxon>Eukaryota</taxon>
        <taxon>Fungi</taxon>
        <taxon>Dikarya</taxon>
        <taxon>Basidiomycota</taxon>
        <taxon>Agaricomycotina</taxon>
        <taxon>Tremellomycetes</taxon>
        <taxon>Tremellales</taxon>
        <taxon>Cryptococcaceae</taxon>
        <taxon>Kwoniella</taxon>
    </lineage>
</organism>
<gene>
    <name evidence="6" type="ORF">I303_07875</name>
</gene>
<dbReference type="InterPro" id="IPR036291">
    <property type="entry name" value="NAD(P)-bd_dom_sf"/>
</dbReference>
<reference evidence="6" key="1">
    <citation type="submission" date="2013-07" db="EMBL/GenBank/DDBJ databases">
        <title>The Genome Sequence of Cryptococcus dejecticola CBS10117.</title>
        <authorList>
            <consortium name="The Broad Institute Genome Sequencing Platform"/>
            <person name="Cuomo C."/>
            <person name="Litvintseva A."/>
            <person name="Chen Y."/>
            <person name="Heitman J."/>
            <person name="Sun S."/>
            <person name="Springer D."/>
            <person name="Dromer F."/>
            <person name="Young S.K."/>
            <person name="Zeng Q."/>
            <person name="Gargeya S."/>
            <person name="Fitzgerald M."/>
            <person name="Abouelleil A."/>
            <person name="Alvarado L."/>
            <person name="Berlin A.M."/>
            <person name="Chapman S.B."/>
            <person name="Dewar J."/>
            <person name="Goldberg J."/>
            <person name="Griggs A."/>
            <person name="Gujja S."/>
            <person name="Hansen M."/>
            <person name="Howarth C."/>
            <person name="Imamovic A."/>
            <person name="Larimer J."/>
            <person name="McCowan C."/>
            <person name="Murphy C."/>
            <person name="Pearson M."/>
            <person name="Priest M."/>
            <person name="Roberts A."/>
            <person name="Saif S."/>
            <person name="Shea T."/>
            <person name="Sykes S."/>
            <person name="Wortman J."/>
            <person name="Nusbaum C."/>
            <person name="Birren B."/>
        </authorList>
    </citation>
    <scope>NUCLEOTIDE SEQUENCE [LARGE SCALE GENOMIC DNA]</scope>
    <source>
        <strain evidence="6">CBS 10117</strain>
    </source>
</reference>
<feature type="domain" description="D-isomer specific 2-hydroxyacid dehydrogenase NAD-binding" evidence="5">
    <location>
        <begin position="153"/>
        <end position="325"/>
    </location>
</feature>
<dbReference type="VEuPathDB" id="FungiDB:I303_07875"/>
<dbReference type="SUPFAM" id="SSF51735">
    <property type="entry name" value="NAD(P)-binding Rossmann-fold domains"/>
    <property type="match status" value="1"/>
</dbReference>
<comment type="similarity">
    <text evidence="1 3">Belongs to the D-isomer specific 2-hydroxyacid dehydrogenase family.</text>
</comment>
<dbReference type="PROSITE" id="PS00671">
    <property type="entry name" value="D_2_HYDROXYACID_DH_3"/>
    <property type="match status" value="1"/>
</dbReference>
<dbReference type="InterPro" id="IPR006140">
    <property type="entry name" value="D-isomer_DH_NAD-bd"/>
</dbReference>
<dbReference type="PANTHER" id="PTHR10996">
    <property type="entry name" value="2-HYDROXYACID DEHYDROGENASE-RELATED"/>
    <property type="match status" value="1"/>
</dbReference>
<evidence type="ECO:0000259" key="4">
    <source>
        <dbReference type="Pfam" id="PF00389"/>
    </source>
</evidence>
<dbReference type="AlphaFoldDB" id="A0A1A5ZVY5"/>
<evidence type="ECO:0000256" key="1">
    <source>
        <dbReference type="ARBA" id="ARBA00005854"/>
    </source>
</evidence>
<dbReference type="OrthoDB" id="9991913at2759"/>
<dbReference type="EMBL" id="KI894036">
    <property type="protein sequence ID" value="OBR81962.1"/>
    <property type="molecule type" value="Genomic_DNA"/>
</dbReference>
<dbReference type="FunFam" id="3.40.50.720:FF:000026">
    <property type="entry name" value="Glyoxylate/hydroxypyruvate reductase B"/>
    <property type="match status" value="1"/>
</dbReference>
<dbReference type="PANTHER" id="PTHR10996:SF257">
    <property type="entry name" value="GLYOXYLATE REDUCTASE 1"/>
    <property type="match status" value="1"/>
</dbReference>
<dbReference type="GO" id="GO:0051287">
    <property type="term" value="F:NAD binding"/>
    <property type="evidence" value="ECO:0007669"/>
    <property type="project" value="InterPro"/>
</dbReference>
<dbReference type="InterPro" id="IPR050223">
    <property type="entry name" value="D-isomer_2-hydroxyacid_DH"/>
</dbReference>
<dbReference type="GO" id="GO:0016618">
    <property type="term" value="F:hydroxypyruvate reductase [NAD(P)H] activity"/>
    <property type="evidence" value="ECO:0007669"/>
    <property type="project" value="TreeGrafter"/>
</dbReference>
<protein>
    <submittedName>
        <fullName evidence="6">2-hydroxyacid dehydrogenase</fullName>
    </submittedName>
</protein>
<dbReference type="CDD" id="cd12168">
    <property type="entry name" value="Mand_dh_like"/>
    <property type="match status" value="1"/>
</dbReference>
<dbReference type="GO" id="GO:0005829">
    <property type="term" value="C:cytosol"/>
    <property type="evidence" value="ECO:0007669"/>
    <property type="project" value="TreeGrafter"/>
</dbReference>
<name>A0A1A5ZVY5_9TREE</name>
<keyword evidence="2 3" id="KW-0560">Oxidoreductase</keyword>
<dbReference type="STRING" id="1296121.A0A1A5ZVY5"/>
<dbReference type="PROSITE" id="PS00065">
    <property type="entry name" value="D_2_HYDROXYACID_DH_1"/>
    <property type="match status" value="1"/>
</dbReference>
<evidence type="ECO:0000256" key="2">
    <source>
        <dbReference type="ARBA" id="ARBA00023002"/>
    </source>
</evidence>
<dbReference type="SUPFAM" id="SSF52283">
    <property type="entry name" value="Formate/glycerate dehydrogenase catalytic domain-like"/>
    <property type="match status" value="1"/>
</dbReference>